<dbReference type="InterPro" id="IPR036420">
    <property type="entry name" value="BRCT_dom_sf"/>
</dbReference>
<dbReference type="InterPro" id="IPR010995">
    <property type="entry name" value="DNA_repair_Rad51/TF_NusA_a-hlx"/>
</dbReference>
<evidence type="ECO:0000256" key="3">
    <source>
        <dbReference type="ARBA" id="ARBA00022705"/>
    </source>
</evidence>
<dbReference type="InterPro" id="IPR012340">
    <property type="entry name" value="NA-bd_OB-fold"/>
</dbReference>
<dbReference type="InterPro" id="IPR001357">
    <property type="entry name" value="BRCT_dom"/>
</dbReference>
<dbReference type="CDD" id="cd17748">
    <property type="entry name" value="BRCT_DNA_ligase_like"/>
    <property type="match status" value="1"/>
</dbReference>
<proteinExistence type="predicted"/>
<keyword evidence="4" id="KW-0520">NAD</keyword>
<sequence length="635" mass="72255">MNIIKKINKVNNIWEILPKLTQEDLEEVIIVSSDSYYNSGKSLIDDLTFDILIDKLRKLNPNSPVLFNTGAPIKGKKVKLPFWMGSMDKIKSDEKAINKWTKTYNGPYIVSDKLDGISCLLTKTDNKLKMYTRGDGTYGQDISHLLNYVNIKTNNILTVKNDLALRGELIMTKTNFEKYENEMANARAMVGGIVNSKKESINKTHAKDVDIIFYEIIDPVLKPIKQYNQLIKWKLPTVFFDVYETLSVDILDDVLSKRKKKSEYEIDGLIITDNNKHVRNESGNPPYSFAYKGLTPTADVKVLDVYWKPSKDGILVPRIHFEKVRLSQADLKFTTGFNAKYIVDNGIGPEAIITVIRSGDVIPYIIGVVKSVEPSLPDVDYVWDKNGVNIVLKNASSNETVIIQRLTKFIKLIGVENMSEGIITRLVEAGYNTIEKIINLTIEDMLEIEGFQDKLATKLYNNLQNSLENLDVLTLMDASNFFGRGFGIKKLKKILDIYPNISIEYKSNDRKVWENKLVNIEGFDIITVDKFLDKLPKFQKFYNSLKKQINIKPYVNTNKKKGIFTGENVVFTGFRNVSWQKFVEKEGGKVSSSVSKNTTLLVYNDGEESSAKYLKAKQLGIKTMSKTAFSKKFEI</sequence>
<evidence type="ECO:0000313" key="8">
    <source>
        <dbReference type="Proteomes" id="UP001321479"/>
    </source>
</evidence>
<evidence type="ECO:0000256" key="1">
    <source>
        <dbReference type="ARBA" id="ARBA00012722"/>
    </source>
</evidence>
<dbReference type="Pfam" id="PF01653">
    <property type="entry name" value="DNA_ligase_aden"/>
    <property type="match status" value="1"/>
</dbReference>
<evidence type="ECO:0000256" key="2">
    <source>
        <dbReference type="ARBA" id="ARBA00022598"/>
    </source>
</evidence>
<dbReference type="EC" id="6.5.1.2" evidence="1"/>
<dbReference type="Gene3D" id="1.10.150.20">
    <property type="entry name" value="5' to 3' exonuclease, C-terminal subdomain"/>
    <property type="match status" value="1"/>
</dbReference>
<dbReference type="SUPFAM" id="SSF56091">
    <property type="entry name" value="DNA ligase/mRNA capping enzyme, catalytic domain"/>
    <property type="match status" value="1"/>
</dbReference>
<name>A0ABM7NSY5_9VIRU</name>
<feature type="domain" description="BRCT" evidence="6">
    <location>
        <begin position="559"/>
        <end position="635"/>
    </location>
</feature>
<dbReference type="RefSeq" id="YP_010841896.1">
    <property type="nucleotide sequence ID" value="NC_079139.1"/>
</dbReference>
<evidence type="ECO:0000313" key="7">
    <source>
        <dbReference type="EMBL" id="BCS83288.1"/>
    </source>
</evidence>
<dbReference type="PROSITE" id="PS50172">
    <property type="entry name" value="BRCT"/>
    <property type="match status" value="1"/>
</dbReference>
<keyword evidence="8" id="KW-1185">Reference proteome</keyword>
<dbReference type="InterPro" id="IPR013840">
    <property type="entry name" value="DNAligase_N"/>
</dbReference>
<evidence type="ECO:0000259" key="6">
    <source>
        <dbReference type="PROSITE" id="PS50172"/>
    </source>
</evidence>
<keyword evidence="2 7" id="KW-0436">Ligase</keyword>
<evidence type="ECO:0000256" key="4">
    <source>
        <dbReference type="ARBA" id="ARBA00023027"/>
    </source>
</evidence>
<dbReference type="GeneID" id="80558493"/>
<accession>A0ABM7NSY5</accession>
<keyword evidence="3" id="KW-0235">DNA replication</keyword>
<dbReference type="GO" id="GO:0016874">
    <property type="term" value="F:ligase activity"/>
    <property type="evidence" value="ECO:0007669"/>
    <property type="project" value="UniProtKB-KW"/>
</dbReference>
<organism evidence="7 8">
    <name type="scientific">Cotonvirus japonicus</name>
    <dbReference type="NCBI Taxonomy" id="2811091"/>
    <lineage>
        <taxon>Viruses</taxon>
        <taxon>Varidnaviria</taxon>
        <taxon>Bamfordvirae</taxon>
        <taxon>Nucleocytoviricota</taxon>
        <taxon>Megaviricetes</taxon>
        <taxon>Imitervirales</taxon>
        <taxon>Mimiviridae</taxon>
        <taxon>Megamimivirinae</taxon>
        <taxon>Cotonvirus</taxon>
        <taxon>Cotonvirus japonicum</taxon>
    </lineage>
</organism>
<dbReference type="InterPro" id="IPR013839">
    <property type="entry name" value="DNAligase_adenylation"/>
</dbReference>
<dbReference type="SUPFAM" id="SSF50249">
    <property type="entry name" value="Nucleic acid-binding proteins"/>
    <property type="match status" value="1"/>
</dbReference>
<dbReference type="SMART" id="SM00532">
    <property type="entry name" value="LIGANc"/>
    <property type="match status" value="1"/>
</dbReference>
<protein>
    <recommendedName>
        <fullName evidence="1">DNA ligase (NAD(+))</fullName>
        <ecNumber evidence="1">6.5.1.2</ecNumber>
    </recommendedName>
</protein>
<dbReference type="Pfam" id="PF00533">
    <property type="entry name" value="BRCT"/>
    <property type="match status" value="1"/>
</dbReference>
<dbReference type="Proteomes" id="UP001321479">
    <property type="component" value="Segment"/>
</dbReference>
<dbReference type="SUPFAM" id="SSF47794">
    <property type="entry name" value="Rad51 N-terminal domain-like"/>
    <property type="match status" value="1"/>
</dbReference>
<comment type="catalytic activity">
    <reaction evidence="5">
        <text>NAD(+) + (deoxyribonucleotide)n-3'-hydroxyl + 5'-phospho-(deoxyribonucleotide)m = (deoxyribonucleotide)n+m + AMP + beta-nicotinamide D-nucleotide.</text>
        <dbReference type="EC" id="6.5.1.2"/>
    </reaction>
</comment>
<reference evidence="7 8" key="1">
    <citation type="submission" date="2021-02" db="EMBL/GenBank/DDBJ databases">
        <title>Cotonvirus japonicus, which uses Golgi apparatus of host cells for its virion factory, phylogenetically links tailed tupanvirus and icosahedral mimivirus.</title>
        <authorList>
            <person name="Takahashi H."/>
            <person name="Fukaya S."/>
            <person name="Song C."/>
            <person name="Murata K."/>
            <person name="Takemura M."/>
        </authorList>
    </citation>
    <scope>NUCLEOTIDE SEQUENCE [LARGE SCALE GENOMIC DNA]</scope>
</reference>
<evidence type="ECO:0000256" key="5">
    <source>
        <dbReference type="ARBA" id="ARBA00034005"/>
    </source>
</evidence>
<dbReference type="SUPFAM" id="SSF52113">
    <property type="entry name" value="BRCT domain"/>
    <property type="match status" value="1"/>
</dbReference>
<dbReference type="EMBL" id="AP024483">
    <property type="protein sequence ID" value="BCS83288.1"/>
    <property type="molecule type" value="Genomic_DNA"/>
</dbReference>
<dbReference type="Gene3D" id="2.40.50.140">
    <property type="entry name" value="Nucleic acid-binding proteins"/>
    <property type="match status" value="1"/>
</dbReference>
<dbReference type="Gene3D" id="3.40.50.10190">
    <property type="entry name" value="BRCT domain"/>
    <property type="match status" value="1"/>
</dbReference>
<dbReference type="Gene3D" id="3.30.470.30">
    <property type="entry name" value="DNA ligase/mRNA capping enzyme"/>
    <property type="match status" value="1"/>
</dbReference>